<dbReference type="EMBL" id="SWKU01000002">
    <property type="protein sequence ID" value="KAF3010043.1"/>
    <property type="molecule type" value="Genomic_DNA"/>
</dbReference>
<sequence>MAEEKGGTMESTRNTDQINELEVVLRDDGEENIGLSQPSVPRRDMFFQLPREIRDMIYDYVWIKTTHIRQHYQGKSYMLTYGVQPEFFDLFPKTPESASWLLSNRKTMREGLERLDRKVTWHFGEDTMDEAPRQPRASKLIVPAKAHAYQLQIGTPTDHWWTLMNWHTWRTFHAGACWSPTYASPYERLQHIPQMVEFHKHMSLLTSIHVDLFRDGQLPFSMIHTLRTGDEIKFTMQELERLGVYRRLQKFSLALHEKYRLNETRTLERRWRGQTYTWTFDPERVFMEAMLEEVSRIGKIIVRGGKETVMPFEEYREQYVEVEKTGGLTRWDYVIEK</sequence>
<reference evidence="1" key="1">
    <citation type="submission" date="2019-04" db="EMBL/GenBank/DDBJ databases">
        <title>Sequencing of skin fungus with MAO and IRED activity.</title>
        <authorList>
            <person name="Marsaioli A.J."/>
            <person name="Bonatto J.M.C."/>
            <person name="Reis Junior O."/>
        </authorList>
    </citation>
    <scope>NUCLEOTIDE SEQUENCE</scope>
    <source>
        <strain evidence="1">30M1</strain>
    </source>
</reference>
<dbReference type="AlphaFoldDB" id="A0A9P4WEV4"/>
<proteinExistence type="predicted"/>
<protein>
    <submittedName>
        <fullName evidence="1">Uncharacterized protein</fullName>
    </submittedName>
</protein>
<dbReference type="Proteomes" id="UP000801428">
    <property type="component" value="Unassembled WGS sequence"/>
</dbReference>
<evidence type="ECO:0000313" key="2">
    <source>
        <dbReference type="Proteomes" id="UP000801428"/>
    </source>
</evidence>
<accession>A0A9P4WEV4</accession>
<gene>
    <name evidence="1" type="ORF">E8E13_011510</name>
</gene>
<dbReference type="OrthoDB" id="3799620at2759"/>
<name>A0A9P4WEV4_CURKU</name>
<comment type="caution">
    <text evidence="1">The sequence shown here is derived from an EMBL/GenBank/DDBJ whole genome shotgun (WGS) entry which is preliminary data.</text>
</comment>
<organism evidence="1 2">
    <name type="scientific">Curvularia kusanoi</name>
    <name type="common">Cochliobolus kusanoi</name>
    <dbReference type="NCBI Taxonomy" id="90978"/>
    <lineage>
        <taxon>Eukaryota</taxon>
        <taxon>Fungi</taxon>
        <taxon>Dikarya</taxon>
        <taxon>Ascomycota</taxon>
        <taxon>Pezizomycotina</taxon>
        <taxon>Dothideomycetes</taxon>
        <taxon>Pleosporomycetidae</taxon>
        <taxon>Pleosporales</taxon>
        <taxon>Pleosporineae</taxon>
        <taxon>Pleosporaceae</taxon>
        <taxon>Curvularia</taxon>
    </lineage>
</organism>
<evidence type="ECO:0000313" key="1">
    <source>
        <dbReference type="EMBL" id="KAF3010043.1"/>
    </source>
</evidence>
<keyword evidence="2" id="KW-1185">Reference proteome</keyword>